<dbReference type="Proteomes" id="UP000762676">
    <property type="component" value="Unassembled WGS sequence"/>
</dbReference>
<comment type="caution">
    <text evidence="2">The sequence shown here is derived from an EMBL/GenBank/DDBJ whole genome shotgun (WGS) entry which is preliminary data.</text>
</comment>
<dbReference type="EMBL" id="BMAT01006513">
    <property type="protein sequence ID" value="GFS14244.1"/>
    <property type="molecule type" value="Genomic_DNA"/>
</dbReference>
<proteinExistence type="predicted"/>
<feature type="region of interest" description="Disordered" evidence="1">
    <location>
        <begin position="1"/>
        <end position="22"/>
    </location>
</feature>
<keyword evidence="3" id="KW-1185">Reference proteome</keyword>
<dbReference type="PANTHER" id="PTHR14754:SF34">
    <property type="entry name" value="TRICHOHYALIN"/>
    <property type="match status" value="1"/>
</dbReference>
<feature type="compositionally biased region" description="Low complexity" evidence="1">
    <location>
        <begin position="566"/>
        <end position="575"/>
    </location>
</feature>
<evidence type="ECO:0000256" key="1">
    <source>
        <dbReference type="SAM" id="MobiDB-lite"/>
    </source>
</evidence>
<feature type="compositionally biased region" description="Basic residues" evidence="1">
    <location>
        <begin position="652"/>
        <end position="670"/>
    </location>
</feature>
<protein>
    <submittedName>
        <fullName evidence="2">Dynein heavy chain-like protein PF11_0240</fullName>
    </submittedName>
</protein>
<feature type="compositionally biased region" description="Basic and acidic residues" evidence="1">
    <location>
        <begin position="163"/>
        <end position="178"/>
    </location>
</feature>
<feature type="compositionally biased region" description="Basic and acidic residues" evidence="1">
    <location>
        <begin position="220"/>
        <end position="260"/>
    </location>
</feature>
<dbReference type="AlphaFoldDB" id="A0AAV4IX02"/>
<dbReference type="PANTHER" id="PTHR14754">
    <property type="entry name" value="TRANSCRIPTION ELONGATION FACTOR A"/>
    <property type="match status" value="1"/>
</dbReference>
<feature type="compositionally biased region" description="Basic and acidic residues" evidence="1">
    <location>
        <begin position="470"/>
        <end position="548"/>
    </location>
</feature>
<gene>
    <name evidence="2" type="ORF">ElyMa_003157900</name>
</gene>
<evidence type="ECO:0000313" key="3">
    <source>
        <dbReference type="Proteomes" id="UP000762676"/>
    </source>
</evidence>
<feature type="compositionally biased region" description="Acidic residues" evidence="1">
    <location>
        <begin position="634"/>
        <end position="646"/>
    </location>
</feature>
<dbReference type="GO" id="GO:0005634">
    <property type="term" value="C:nucleus"/>
    <property type="evidence" value="ECO:0007669"/>
    <property type="project" value="TreeGrafter"/>
</dbReference>
<feature type="region of interest" description="Disordered" evidence="1">
    <location>
        <begin position="99"/>
        <end position="260"/>
    </location>
</feature>
<feature type="compositionally biased region" description="Polar residues" evidence="1">
    <location>
        <begin position="117"/>
        <end position="126"/>
    </location>
</feature>
<accession>A0AAV4IX02</accession>
<feature type="compositionally biased region" description="Basic and acidic residues" evidence="1">
    <location>
        <begin position="1"/>
        <end position="12"/>
    </location>
</feature>
<feature type="compositionally biased region" description="Basic and acidic residues" evidence="1">
    <location>
        <begin position="188"/>
        <end position="212"/>
    </location>
</feature>
<sequence length="670" mass="76923">MYRPGDRSRPNEGRIPFPVPDEIPDIYAGPTDFMEVGARGFLVTTLPKKEEFGIDDAVDLLRQTSIKLYGGYKAAHPNSKDLERKGYVKIDCLDIDAIKVHPHPGGEEEEEVPPDTTEAQKNTQGGSEKVDDTKVEISQNAEDKTQEPEEKINKETGEDEEANKETNDDKSDDKKEPEETADDEKELEETGKNEKEHEETNEDKKAEKTSEDKIEEETSEDKKVKETEEDKKDEKSTKKGEGESKEGKPDSKKVEEEEKRKDLAVPRMHSIYKFVAYRTEMRNAFFIKSDVPDPMRLAESAMELVLERKKVTGDAVCQLMPVLGVCQYDYQQLEVMCRRTLRSVFDETLEPKSFAVMLIDKLSEPGSEAIYETVRNTVWAVNPLAWMSSPISEPDVVLRFELIGSKLVLSCLRNYMSYRQYSPTLLVDMGKGEPEDDDGGWMSEEVKRQLAEKRLERERQREQERLREIERQKERAKKQEEAEAKRKAREEERKKREEERKERREKERKEREEKEKTSAKSKAEEKSEKDETSKKDELTEDESQSKETVDEDTPPSKRQKTDSENESSSFEATASEADKPATEVETNEAEELETSITEETPPPKKQKVSSSSDAEISKEEEELLLADDSKEEKETEAEAENEESEDSPQKATPKRTTRGARKTRGRASRK</sequence>
<reference evidence="2 3" key="1">
    <citation type="journal article" date="2021" name="Elife">
        <title>Chloroplast acquisition without the gene transfer in kleptoplastic sea slugs, Plakobranchus ocellatus.</title>
        <authorList>
            <person name="Maeda T."/>
            <person name="Takahashi S."/>
            <person name="Yoshida T."/>
            <person name="Shimamura S."/>
            <person name="Takaki Y."/>
            <person name="Nagai Y."/>
            <person name="Toyoda A."/>
            <person name="Suzuki Y."/>
            <person name="Arimoto A."/>
            <person name="Ishii H."/>
            <person name="Satoh N."/>
            <person name="Nishiyama T."/>
            <person name="Hasebe M."/>
            <person name="Maruyama T."/>
            <person name="Minagawa J."/>
            <person name="Obokata J."/>
            <person name="Shigenobu S."/>
        </authorList>
    </citation>
    <scope>NUCLEOTIDE SEQUENCE [LARGE SCALE GENOMIC DNA]</scope>
</reference>
<feature type="compositionally biased region" description="Basic and acidic residues" evidence="1">
    <location>
        <begin position="128"/>
        <end position="156"/>
    </location>
</feature>
<organism evidence="2 3">
    <name type="scientific">Elysia marginata</name>
    <dbReference type="NCBI Taxonomy" id="1093978"/>
    <lineage>
        <taxon>Eukaryota</taxon>
        <taxon>Metazoa</taxon>
        <taxon>Spiralia</taxon>
        <taxon>Lophotrochozoa</taxon>
        <taxon>Mollusca</taxon>
        <taxon>Gastropoda</taxon>
        <taxon>Heterobranchia</taxon>
        <taxon>Euthyneura</taxon>
        <taxon>Panpulmonata</taxon>
        <taxon>Sacoglossa</taxon>
        <taxon>Placobranchoidea</taxon>
        <taxon>Plakobranchidae</taxon>
        <taxon>Elysia</taxon>
    </lineage>
</organism>
<feature type="region of interest" description="Disordered" evidence="1">
    <location>
        <begin position="470"/>
        <end position="670"/>
    </location>
</feature>
<evidence type="ECO:0000313" key="2">
    <source>
        <dbReference type="EMBL" id="GFS14244.1"/>
    </source>
</evidence>
<name>A0AAV4IX02_9GAST</name>